<dbReference type="EMBL" id="JBHSHL010000021">
    <property type="protein sequence ID" value="MFC4804618.1"/>
    <property type="molecule type" value="Genomic_DNA"/>
</dbReference>
<organism evidence="1 2">
    <name type="scientific">Filifactor villosus</name>
    <dbReference type="NCBI Taxonomy" id="29374"/>
    <lineage>
        <taxon>Bacteria</taxon>
        <taxon>Bacillati</taxon>
        <taxon>Bacillota</taxon>
        <taxon>Clostridia</taxon>
        <taxon>Peptostreptococcales</taxon>
        <taxon>Filifactoraceae</taxon>
        <taxon>Filifactor</taxon>
    </lineage>
</organism>
<reference evidence="2" key="1">
    <citation type="journal article" date="2019" name="Int. J. Syst. Evol. Microbiol.">
        <title>The Global Catalogue of Microorganisms (GCM) 10K type strain sequencing project: providing services to taxonomists for standard genome sequencing and annotation.</title>
        <authorList>
            <consortium name="The Broad Institute Genomics Platform"/>
            <consortium name="The Broad Institute Genome Sequencing Center for Infectious Disease"/>
            <person name="Wu L."/>
            <person name="Ma J."/>
        </authorList>
    </citation>
    <scope>NUCLEOTIDE SEQUENCE [LARGE SCALE GENOMIC DNA]</scope>
    <source>
        <strain evidence="2">CCUG 46385</strain>
    </source>
</reference>
<protein>
    <submittedName>
        <fullName evidence="1">Uncharacterized protein</fullName>
    </submittedName>
</protein>
<accession>A0ABV9QL69</accession>
<proteinExistence type="predicted"/>
<evidence type="ECO:0000313" key="1">
    <source>
        <dbReference type="EMBL" id="MFC4804618.1"/>
    </source>
</evidence>
<gene>
    <name evidence="1" type="ORF">ACFO4R_05925</name>
</gene>
<dbReference type="RefSeq" id="WP_379788132.1">
    <property type="nucleotide sequence ID" value="NZ_JBHSHL010000021.1"/>
</dbReference>
<sequence>MNYNTLIGRSLEEAKFLLDSEGIIYEVKETKGFKDKDLLKEPYVIAVREASTPVILVSYFLTKIKEH</sequence>
<name>A0ABV9QL69_9FIRM</name>
<dbReference type="Proteomes" id="UP001595916">
    <property type="component" value="Unassembled WGS sequence"/>
</dbReference>
<keyword evidence="2" id="KW-1185">Reference proteome</keyword>
<comment type="caution">
    <text evidence="1">The sequence shown here is derived from an EMBL/GenBank/DDBJ whole genome shotgun (WGS) entry which is preliminary data.</text>
</comment>
<evidence type="ECO:0000313" key="2">
    <source>
        <dbReference type="Proteomes" id="UP001595916"/>
    </source>
</evidence>